<reference evidence="1" key="1">
    <citation type="submission" date="2020-05" db="EMBL/GenBank/DDBJ databases">
        <authorList>
            <person name="Chiriac C."/>
            <person name="Salcher M."/>
            <person name="Ghai R."/>
            <person name="Kavagutti S V."/>
        </authorList>
    </citation>
    <scope>NUCLEOTIDE SEQUENCE</scope>
</reference>
<gene>
    <name evidence="1" type="ORF">UFOPK1795_01249</name>
</gene>
<evidence type="ECO:0000313" key="1">
    <source>
        <dbReference type="EMBL" id="CAB4601967.1"/>
    </source>
</evidence>
<dbReference type="EMBL" id="CAEZUG010000103">
    <property type="protein sequence ID" value="CAB4601967.1"/>
    <property type="molecule type" value="Genomic_DNA"/>
</dbReference>
<name>A0A6J6GL42_9ZZZZ</name>
<organism evidence="1">
    <name type="scientific">freshwater metagenome</name>
    <dbReference type="NCBI Taxonomy" id="449393"/>
    <lineage>
        <taxon>unclassified sequences</taxon>
        <taxon>metagenomes</taxon>
        <taxon>ecological metagenomes</taxon>
    </lineage>
</organism>
<proteinExistence type="predicted"/>
<sequence>MLPFCVPEFNDVMSAEEISTTVERVAACAGVSIDTANALEATRASANFALRVSFI</sequence>
<accession>A0A6J6GL42</accession>
<protein>
    <submittedName>
        <fullName evidence="1">Unannotated protein</fullName>
    </submittedName>
</protein>
<dbReference type="AlphaFoldDB" id="A0A6J6GL42"/>